<protein>
    <recommendedName>
        <fullName evidence="3">Outer membrane protein beta-barrel domain-containing protein</fullName>
    </recommendedName>
</protein>
<dbReference type="Gene3D" id="2.40.160.20">
    <property type="match status" value="1"/>
</dbReference>
<dbReference type="EMBL" id="CAESAQ020000053">
    <property type="protein sequence ID" value="CAB5499663.1"/>
    <property type="molecule type" value="Genomic_DNA"/>
</dbReference>
<dbReference type="Pfam" id="PF13505">
    <property type="entry name" value="OMP_b-brl"/>
    <property type="match status" value="1"/>
</dbReference>
<keyword evidence="7" id="KW-1185">Reference proteome</keyword>
<dbReference type="InterPro" id="IPR011250">
    <property type="entry name" value="OMP/PagP_B-barrel"/>
</dbReference>
<keyword evidence="1 2" id="KW-0732">Signal</keyword>
<proteinExistence type="predicted"/>
<evidence type="ECO:0000313" key="6">
    <source>
        <dbReference type="Proteomes" id="UP000278334"/>
    </source>
</evidence>
<organism evidence="4 6">
    <name type="scientific">Bathymodiolus thermophilus thioautotrophic gill symbiont</name>
    <dbReference type="NCBI Taxonomy" id="2360"/>
    <lineage>
        <taxon>Bacteria</taxon>
        <taxon>Pseudomonadati</taxon>
        <taxon>Pseudomonadota</taxon>
        <taxon>Gammaproteobacteria</taxon>
        <taxon>sulfur-oxidizing symbionts</taxon>
    </lineage>
</organism>
<evidence type="ECO:0000313" key="4">
    <source>
        <dbReference type="EMBL" id="AYQ57543.1"/>
    </source>
</evidence>
<evidence type="ECO:0000313" key="7">
    <source>
        <dbReference type="Proteomes" id="UP000643672"/>
    </source>
</evidence>
<evidence type="ECO:0000256" key="2">
    <source>
        <dbReference type="SAM" id="SignalP"/>
    </source>
</evidence>
<dbReference type="EMBL" id="CP024634">
    <property type="protein sequence ID" value="AYQ57543.1"/>
    <property type="molecule type" value="Genomic_DNA"/>
</dbReference>
<dbReference type="AlphaFoldDB" id="A0A3G3INX2"/>
<accession>A0A3G3INX2</accession>
<feature type="domain" description="Outer membrane protein beta-barrel" evidence="3">
    <location>
        <begin position="17"/>
        <end position="186"/>
    </location>
</feature>
<dbReference type="RefSeq" id="WP_164707691.1">
    <property type="nucleotide sequence ID" value="NZ_CAESAQ020000053.1"/>
</dbReference>
<feature type="signal peptide" evidence="2">
    <location>
        <begin position="1"/>
        <end position="20"/>
    </location>
</feature>
<evidence type="ECO:0000313" key="5">
    <source>
        <dbReference type="EMBL" id="CAB5499663.1"/>
    </source>
</evidence>
<dbReference type="Proteomes" id="UP000643672">
    <property type="component" value="Unassembled WGS sequence"/>
</dbReference>
<sequence precursor="true">MKNLIKIIVLSNFLISIAYANTSTSTSTNTNGIYFGIGGTSSKYKENIVISGTRYTLKYKSTSFKALVGKRLNDNVATELQFTNFTKDAITVDGVVTILDTSGNSFGVAGLYYFNSGEDFLPFVKLGFHSWDFKTTNTSTGVSSELDGTDIFYGIGVDGKINETMKYRVEFEKMDIDGDDMNNFGAVLLINL</sequence>
<evidence type="ECO:0000256" key="1">
    <source>
        <dbReference type="ARBA" id="ARBA00022729"/>
    </source>
</evidence>
<name>A0A3G3INX2_9GAMM</name>
<dbReference type="SUPFAM" id="SSF56925">
    <property type="entry name" value="OMPA-like"/>
    <property type="match status" value="1"/>
</dbReference>
<gene>
    <name evidence="4" type="ORF">MS2017_1870</name>
    <name evidence="5" type="ORF">THERMOS_1061</name>
</gene>
<dbReference type="InterPro" id="IPR027385">
    <property type="entry name" value="Beta-barrel_OMP"/>
</dbReference>
<evidence type="ECO:0000259" key="3">
    <source>
        <dbReference type="Pfam" id="PF13505"/>
    </source>
</evidence>
<dbReference type="KEGG" id="bthg:MS2017_1870"/>
<feature type="chain" id="PRO_5044593486" description="Outer membrane protein beta-barrel domain-containing protein" evidence="2">
    <location>
        <begin position="21"/>
        <end position="192"/>
    </location>
</feature>
<dbReference type="Proteomes" id="UP000278334">
    <property type="component" value="Chromosome"/>
</dbReference>
<reference evidence="5 7" key="2">
    <citation type="submission" date="2020-05" db="EMBL/GenBank/DDBJ databases">
        <authorList>
            <person name="Petersen J."/>
            <person name="Sayavedra L."/>
        </authorList>
    </citation>
    <scope>NUCLEOTIDE SEQUENCE [LARGE SCALE GENOMIC DNA]</scope>
    <source>
        <strain evidence="5">B thermophilus SOXS</strain>
    </source>
</reference>
<reference evidence="4 6" key="1">
    <citation type="submission" date="2017-11" db="EMBL/GenBank/DDBJ databases">
        <title>Genome sequence of the bacterial symbiont EPR9N from a vent mussel Bathymodiolus thermophilus.</title>
        <authorList>
            <person name="Won Y.-J."/>
        </authorList>
    </citation>
    <scope>NUCLEOTIDE SEQUENCE [LARGE SCALE GENOMIC DNA]</scope>
    <source>
        <strain evidence="4 6">EPR9N</strain>
    </source>
</reference>